<dbReference type="InterPro" id="IPR027398">
    <property type="entry name" value="SecD-TM"/>
</dbReference>
<keyword evidence="8 11" id="KW-0472">Membrane</keyword>
<feature type="domain" description="Protein export membrane protein SecD/SecF C-terminal" evidence="12">
    <location>
        <begin position="431"/>
        <end position="600"/>
    </location>
</feature>
<feature type="transmembrane region" description="Helical" evidence="11">
    <location>
        <begin position="541"/>
        <end position="567"/>
    </location>
</feature>
<evidence type="ECO:0000256" key="2">
    <source>
        <dbReference type="ARBA" id="ARBA00022448"/>
    </source>
</evidence>
<evidence type="ECO:0000256" key="3">
    <source>
        <dbReference type="ARBA" id="ARBA00022475"/>
    </source>
</evidence>
<dbReference type="RefSeq" id="WP_041063316.1">
    <property type="nucleotide sequence ID" value="NZ_AP014521.1"/>
</dbReference>
<dbReference type="Pfam" id="PF02355">
    <property type="entry name" value="SecD_SecF_C"/>
    <property type="match status" value="1"/>
</dbReference>
<reference evidence="17" key="1">
    <citation type="submission" date="2013-11" db="EMBL/GenBank/DDBJ databases">
        <title>Symbiont-containing voluminous jelly as an extraordinary maternal gift for overwintering insect nymphs.</title>
        <authorList>
            <person name="Kaiwa N."/>
            <person name="Hosokawa T."/>
            <person name="Nikoh N."/>
            <person name="Meng X.Y."/>
            <person name="Tanahashi M."/>
            <person name="Moriyama M."/>
            <person name="Maeda T."/>
            <person name="Yamaguchi K."/>
            <person name="Shigenobu S."/>
            <person name="Ito M."/>
            <person name="Fukatsu T."/>
        </authorList>
    </citation>
    <scope>NUCLEOTIDE SEQUENCE [LARGE SCALE GENOMIC DNA]</scope>
    <source>
        <strain evidence="17">UwTKB</strain>
    </source>
</reference>
<evidence type="ECO:0000259" key="12">
    <source>
        <dbReference type="Pfam" id="PF02355"/>
    </source>
</evidence>
<dbReference type="NCBIfam" id="TIGR01129">
    <property type="entry name" value="secD"/>
    <property type="match status" value="1"/>
</dbReference>
<dbReference type="Gene3D" id="3.30.1360.200">
    <property type="match status" value="1"/>
</dbReference>
<dbReference type="GO" id="GO:0043952">
    <property type="term" value="P:protein transport by the Sec complex"/>
    <property type="evidence" value="ECO:0007669"/>
    <property type="project" value="UniProtKB-UniRule"/>
</dbReference>
<dbReference type="Gene3D" id="3.30.70.3400">
    <property type="match status" value="2"/>
</dbReference>
<evidence type="ECO:0000256" key="9">
    <source>
        <dbReference type="ARBA" id="ARBA00060774"/>
    </source>
</evidence>
<dbReference type="GO" id="GO:0005886">
    <property type="term" value="C:plasma membrane"/>
    <property type="evidence" value="ECO:0007669"/>
    <property type="project" value="UniProtKB-SubCell"/>
</dbReference>
<feature type="transmembrane region" description="Helical" evidence="11">
    <location>
        <begin position="449"/>
        <end position="468"/>
    </location>
</feature>
<dbReference type="OrthoDB" id="9805019at2"/>
<dbReference type="FunFam" id="1.20.1640.10:FF:000004">
    <property type="entry name" value="Protein translocase subunit SecD"/>
    <property type="match status" value="1"/>
</dbReference>
<dbReference type="HOGENOM" id="CLU_007894_4_3_6"/>
<reference evidence="16 17" key="2">
    <citation type="journal article" date="2014" name="Curr. Biol.">
        <title>Symbiont-Supplemented Maternal Investment Underpinning Host's Ecological Adaptation.</title>
        <authorList>
            <person name="Kaiwa N."/>
            <person name="Hosokawa T."/>
            <person name="Nikoh N."/>
            <person name="Tanahashi M."/>
            <person name="Moriyama M."/>
            <person name="Meng X.Y."/>
            <person name="Maeda T."/>
            <person name="Yamaguchi K."/>
            <person name="Shigenobu S."/>
            <person name="Ito M."/>
            <person name="Fukatsu T."/>
        </authorList>
    </citation>
    <scope>NUCLEOTIDE SEQUENCE [LARGE SCALE GENOMIC DNA]</scope>
    <source>
        <strain evidence="16 17">UwTKB</strain>
    </source>
</reference>
<dbReference type="Proteomes" id="UP000031627">
    <property type="component" value="Chromosome"/>
</dbReference>
<keyword evidence="3 11" id="KW-1003">Cell membrane</keyword>
<dbReference type="GO" id="GO:0006605">
    <property type="term" value="P:protein targeting"/>
    <property type="evidence" value="ECO:0007669"/>
    <property type="project" value="UniProtKB-UniRule"/>
</dbReference>
<evidence type="ECO:0000259" key="14">
    <source>
        <dbReference type="Pfam" id="PF21760"/>
    </source>
</evidence>
<keyword evidence="17" id="KW-1185">Reference proteome</keyword>
<comment type="similarity">
    <text evidence="9 11">Belongs to the SecD/SecF family. SecD subfamily.</text>
</comment>
<dbReference type="AlphaFoldDB" id="A0A090BWK2"/>
<keyword evidence="4 11" id="KW-0812">Transmembrane</keyword>
<keyword evidence="7 11" id="KW-0811">Translocation</keyword>
<dbReference type="InterPro" id="IPR054384">
    <property type="entry name" value="SecDF_P1_head"/>
</dbReference>
<gene>
    <name evidence="11 16" type="primary">secD</name>
    <name evidence="16" type="ORF">TGUWTKB_5250</name>
</gene>
<feature type="domain" description="Protein translocase subunit SecDF P1" evidence="14">
    <location>
        <begin position="227"/>
        <end position="284"/>
    </location>
</feature>
<protein>
    <recommendedName>
        <fullName evidence="10 11">Protein translocase subunit SecD</fullName>
    </recommendedName>
</protein>
<evidence type="ECO:0000256" key="4">
    <source>
        <dbReference type="ARBA" id="ARBA00022692"/>
    </source>
</evidence>
<feature type="transmembrane region" description="Helical" evidence="11">
    <location>
        <begin position="473"/>
        <end position="493"/>
    </location>
</feature>
<dbReference type="GO" id="GO:0065002">
    <property type="term" value="P:intracellular protein transmembrane transport"/>
    <property type="evidence" value="ECO:0007669"/>
    <property type="project" value="UniProtKB-UniRule"/>
</dbReference>
<keyword evidence="6 11" id="KW-1133">Transmembrane helix</keyword>
<dbReference type="InterPro" id="IPR055344">
    <property type="entry name" value="SecD_SecF_C_bact"/>
</dbReference>
<dbReference type="PANTHER" id="PTHR30081">
    <property type="entry name" value="PROTEIN-EXPORT MEMBRANE PROTEIN SEC"/>
    <property type="match status" value="1"/>
</dbReference>
<dbReference type="KEGG" id="sbw:TGUWTKB_5250"/>
<feature type="transmembrane region" description="Helical" evidence="11">
    <location>
        <begin position="573"/>
        <end position="601"/>
    </location>
</feature>
<dbReference type="NCBIfam" id="TIGR00916">
    <property type="entry name" value="2A0604s01"/>
    <property type="match status" value="1"/>
</dbReference>
<dbReference type="SUPFAM" id="SSF82866">
    <property type="entry name" value="Multidrug efflux transporter AcrB transmembrane domain"/>
    <property type="match status" value="1"/>
</dbReference>
<dbReference type="Gene3D" id="1.20.1640.10">
    <property type="entry name" value="Multidrug efflux transporter AcrB transmembrane domain"/>
    <property type="match status" value="1"/>
</dbReference>
<dbReference type="InterPro" id="IPR048631">
    <property type="entry name" value="SecD_1st"/>
</dbReference>
<dbReference type="PANTHER" id="PTHR30081:SF1">
    <property type="entry name" value="PROTEIN TRANSLOCASE SUBUNIT SECD"/>
    <property type="match status" value="1"/>
</dbReference>
<evidence type="ECO:0000256" key="8">
    <source>
        <dbReference type="ARBA" id="ARBA00023136"/>
    </source>
</evidence>
<dbReference type="STRING" id="1410383.TGUWTKB_5250"/>
<evidence type="ECO:0000256" key="1">
    <source>
        <dbReference type="ARBA" id="ARBA00004651"/>
    </source>
</evidence>
<feature type="transmembrane region" description="Helical" evidence="11">
    <location>
        <begin position="499"/>
        <end position="520"/>
    </location>
</feature>
<dbReference type="InterPro" id="IPR048634">
    <property type="entry name" value="SecD_SecF_C"/>
</dbReference>
<evidence type="ECO:0000256" key="10">
    <source>
        <dbReference type="ARBA" id="ARBA00068220"/>
    </source>
</evidence>
<comment type="function">
    <text evidence="11">Part of the Sec protein translocase complex. Interacts with the SecYEG preprotein conducting channel. SecDF uses the proton motive force (PMF) to complete protein translocation after the ATP-dependent function of SecA.</text>
</comment>
<keyword evidence="2 11" id="KW-0813">Transport</keyword>
<name>A0A090BWK2_9ENTR</name>
<feature type="domain" description="SecDF P1 head subdomain" evidence="15">
    <location>
        <begin position="302"/>
        <end position="427"/>
    </location>
</feature>
<comment type="subcellular location">
    <subcellularLocation>
        <location evidence="1 11">Cell membrane</location>
        <topology evidence="1 11">Multi-pass membrane protein</topology>
    </subcellularLocation>
</comment>
<proteinExistence type="inferred from homology"/>
<evidence type="ECO:0000259" key="13">
    <source>
        <dbReference type="Pfam" id="PF13721"/>
    </source>
</evidence>
<evidence type="ECO:0000313" key="17">
    <source>
        <dbReference type="Proteomes" id="UP000031627"/>
    </source>
</evidence>
<sequence length="611" mass="69656">MSNRYPFWKYCLFIIIIIIGSLYALPNIYGESPAIQITLTHYKPFTKNTLNQIHNVLKKEKISAQKLILDNKSFFIFFKNTETQLNFYNILKKKLGKNYLVALNLYPSTPKWMQKIGAHPMKLGLDLRGGIYFLMQSDVDKNFINIQNNNIKLIKKTINLNKIHYKKIEKISNKKIKIYLYDEKDSKKLLKNLQLLNKNFFISVFKKNIYVQMKDEFVHKTIIEITKKNIGILRNRLNQLGLSEILIYQQGFDKIVVEIPGIQDATHAKEIISLTAMIELHVVETDILKYSQDYEKTLEVKSTRDGQKYLLKKNVILSGNHIINSNVSIDEYNKPQVDIMLDDQGGNLMFNFSKKNIGKLIATLLIEYYETGKKDIHGDKVLQKKEEIINIAKIQSVLNNNFRISGIKNIDEARQLSLLLRSGALIAPLRILEERIIGPIMGKKNITQGIKSCIWSVIAASCFMIIFYKKFGLIAVFSLFINLILITGLMSLIPNITLTMPGIAGIVLTIAIAVDANVLINERIKEELINNNSIQLSIFYGYKNALSSILDANFSTLITTIVLYIFGTGAIKGFAITTAIGIFTSMFSSIFITRGIVNLLYGHKNIKKLSI</sequence>
<keyword evidence="5 11" id="KW-0653">Protein transport</keyword>
<dbReference type="HAMAP" id="MF_01463_B">
    <property type="entry name" value="SecD_B"/>
    <property type="match status" value="1"/>
</dbReference>
<evidence type="ECO:0000256" key="6">
    <source>
        <dbReference type="ARBA" id="ARBA00022989"/>
    </source>
</evidence>
<evidence type="ECO:0000313" key="16">
    <source>
        <dbReference type="EMBL" id="BAP58751.1"/>
    </source>
</evidence>
<accession>A0A090BWK2</accession>
<dbReference type="InterPro" id="IPR005791">
    <property type="entry name" value="SecD"/>
</dbReference>
<evidence type="ECO:0000256" key="5">
    <source>
        <dbReference type="ARBA" id="ARBA00022927"/>
    </source>
</evidence>
<dbReference type="Pfam" id="PF22599">
    <property type="entry name" value="SecDF_P1_head"/>
    <property type="match status" value="1"/>
</dbReference>
<dbReference type="Pfam" id="PF13721">
    <property type="entry name" value="SecD-TM1"/>
    <property type="match status" value="1"/>
</dbReference>
<feature type="domain" description="SecD export protein N-terminal TM" evidence="13">
    <location>
        <begin position="3"/>
        <end position="103"/>
    </location>
</feature>
<dbReference type="InterPro" id="IPR022813">
    <property type="entry name" value="SecD/SecF_arch_bac"/>
</dbReference>
<evidence type="ECO:0000259" key="15">
    <source>
        <dbReference type="Pfam" id="PF22599"/>
    </source>
</evidence>
<evidence type="ECO:0000256" key="7">
    <source>
        <dbReference type="ARBA" id="ARBA00023010"/>
    </source>
</evidence>
<dbReference type="GO" id="GO:0015450">
    <property type="term" value="F:protein-transporting ATPase activity"/>
    <property type="evidence" value="ECO:0007669"/>
    <property type="project" value="InterPro"/>
</dbReference>
<dbReference type="EMBL" id="AP014521">
    <property type="protein sequence ID" value="BAP58751.1"/>
    <property type="molecule type" value="Genomic_DNA"/>
</dbReference>
<dbReference type="Pfam" id="PF21760">
    <property type="entry name" value="SecD_1st"/>
    <property type="match status" value="1"/>
</dbReference>
<dbReference type="FunFam" id="3.30.1360.200:FF:000001">
    <property type="entry name" value="Protein translocase subunit SecD"/>
    <property type="match status" value="1"/>
</dbReference>
<feature type="transmembrane region" description="Helical" evidence="11">
    <location>
        <begin position="7"/>
        <end position="25"/>
    </location>
</feature>
<organism evidence="16 17">
    <name type="scientific">Candidatus Tachikawaea gelatinosa</name>
    <dbReference type="NCBI Taxonomy" id="1410383"/>
    <lineage>
        <taxon>Bacteria</taxon>
        <taxon>Pseudomonadati</taxon>
        <taxon>Pseudomonadota</taxon>
        <taxon>Gammaproteobacteria</taxon>
        <taxon>Enterobacterales</taxon>
        <taxon>Enterobacteriaceae</taxon>
        <taxon>Candidatus Tachikawaea</taxon>
    </lineage>
</organism>
<comment type="subunit">
    <text evidence="11">Forms a complex with SecF. Part of the essential Sec protein translocation apparatus which comprises SecA, SecYEG and auxiliary proteins SecDF-YajC and YidC.</text>
</comment>
<evidence type="ECO:0000256" key="11">
    <source>
        <dbReference type="HAMAP-Rule" id="MF_01463"/>
    </source>
</evidence>